<evidence type="ECO:0000259" key="3">
    <source>
        <dbReference type="Pfam" id="PF02397"/>
    </source>
</evidence>
<evidence type="ECO:0000313" key="5">
    <source>
        <dbReference type="Proteomes" id="UP000659388"/>
    </source>
</evidence>
<accession>A0A937F844</accession>
<keyword evidence="2" id="KW-1133">Transmembrane helix</keyword>
<dbReference type="AlphaFoldDB" id="A0A937F844"/>
<dbReference type="SUPFAM" id="SSF52172">
    <property type="entry name" value="CheY-like"/>
    <property type="match status" value="1"/>
</dbReference>
<dbReference type="PANTHER" id="PTHR30576:SF0">
    <property type="entry name" value="UNDECAPRENYL-PHOSPHATE N-ACETYLGALACTOSAMINYL 1-PHOSPHATE TRANSFERASE-RELATED"/>
    <property type="match status" value="1"/>
</dbReference>
<dbReference type="Proteomes" id="UP000659388">
    <property type="component" value="Unassembled WGS sequence"/>
</dbReference>
<name>A0A937F844_9BACT</name>
<keyword evidence="2" id="KW-0812">Transmembrane</keyword>
<feature type="transmembrane region" description="Helical" evidence="2">
    <location>
        <begin position="180"/>
        <end position="201"/>
    </location>
</feature>
<sequence length="376" mass="43042">MSENRVMDFQASTNNNLSHEINASNKAKILFIGAWDDLCLDLRLEGYPIDNMESSMEAYNWLKNSTPDQLPSVLIVNSNIDIQTLEPFEQIKSTVLKDVPMIFLAERFDESERDQAIKIGAEDYYTDNISAKELSHRIDFLSRLKELSQESTHEVGREQIPLLHNNDTFKMWSMKRAFDIAISGTALLLISPVLLIIAIAIKLDSKGPIFYISKRAGKGYQIFNFYKFRSMRQDADHLVQEMMHLNQYAAASDNGGVFFKVKNDPRITKLGGFLRRTSLDEIPQLINVLKGDMSLVGNRPLPLYEAEKLTQDQWALRFLAPAGITGLWQITKRGKEDMSEEERVSLDMEYANKNSFWYDLKIMLKTPAALLQKENV</sequence>
<feature type="domain" description="Bacterial sugar transferase" evidence="3">
    <location>
        <begin position="175"/>
        <end position="371"/>
    </location>
</feature>
<keyword evidence="4" id="KW-0808">Transferase</keyword>
<dbReference type="InterPro" id="IPR011006">
    <property type="entry name" value="CheY-like_superfamily"/>
</dbReference>
<dbReference type="PANTHER" id="PTHR30576">
    <property type="entry name" value="COLANIC BIOSYNTHESIS UDP-GLUCOSE LIPID CARRIER TRANSFERASE"/>
    <property type="match status" value="1"/>
</dbReference>
<evidence type="ECO:0000256" key="1">
    <source>
        <dbReference type="ARBA" id="ARBA00006464"/>
    </source>
</evidence>
<dbReference type="InterPro" id="IPR003362">
    <property type="entry name" value="Bact_transf"/>
</dbReference>
<dbReference type="Gene3D" id="3.40.50.2300">
    <property type="match status" value="1"/>
</dbReference>
<organism evidence="4 5">
    <name type="scientific">Fulvivirga sediminis</name>
    <dbReference type="NCBI Taxonomy" id="2803949"/>
    <lineage>
        <taxon>Bacteria</taxon>
        <taxon>Pseudomonadati</taxon>
        <taxon>Bacteroidota</taxon>
        <taxon>Cytophagia</taxon>
        <taxon>Cytophagales</taxon>
        <taxon>Fulvivirgaceae</taxon>
        <taxon>Fulvivirga</taxon>
    </lineage>
</organism>
<proteinExistence type="inferred from homology"/>
<dbReference type="RefSeq" id="WP_202245995.1">
    <property type="nucleotide sequence ID" value="NZ_JAESIY010000011.1"/>
</dbReference>
<dbReference type="GO" id="GO:0016780">
    <property type="term" value="F:phosphotransferase activity, for other substituted phosphate groups"/>
    <property type="evidence" value="ECO:0007669"/>
    <property type="project" value="TreeGrafter"/>
</dbReference>
<dbReference type="EMBL" id="JAESIY010000011">
    <property type="protein sequence ID" value="MBL3658202.1"/>
    <property type="molecule type" value="Genomic_DNA"/>
</dbReference>
<keyword evidence="5" id="KW-1185">Reference proteome</keyword>
<reference evidence="4" key="1">
    <citation type="submission" date="2021-01" db="EMBL/GenBank/DDBJ databases">
        <title>Fulvivirga kasyanovii gen. nov., sp nov., a novel member of the phylum Bacteroidetes isolated from seawater in a mussel farm.</title>
        <authorList>
            <person name="Zhao L.-H."/>
            <person name="Wang Z.-J."/>
        </authorList>
    </citation>
    <scope>NUCLEOTIDE SEQUENCE</scope>
    <source>
        <strain evidence="4">2943</strain>
    </source>
</reference>
<dbReference type="Pfam" id="PF02397">
    <property type="entry name" value="Bac_transf"/>
    <property type="match status" value="1"/>
</dbReference>
<comment type="caution">
    <text evidence="4">The sequence shown here is derived from an EMBL/GenBank/DDBJ whole genome shotgun (WGS) entry which is preliminary data.</text>
</comment>
<keyword evidence="2" id="KW-0472">Membrane</keyword>
<comment type="similarity">
    <text evidence="1">Belongs to the bacterial sugar transferase family.</text>
</comment>
<protein>
    <submittedName>
        <fullName evidence="4">Sugar transferase</fullName>
    </submittedName>
</protein>
<evidence type="ECO:0000256" key="2">
    <source>
        <dbReference type="SAM" id="Phobius"/>
    </source>
</evidence>
<gene>
    <name evidence="4" type="ORF">JL102_18765</name>
</gene>
<evidence type="ECO:0000313" key="4">
    <source>
        <dbReference type="EMBL" id="MBL3658202.1"/>
    </source>
</evidence>